<dbReference type="InterPro" id="IPR018950">
    <property type="entry name" value="DiS-bond_isomerase_DsbC/G_N"/>
</dbReference>
<dbReference type="PANTHER" id="PTHR35272:SF3">
    <property type="entry name" value="THIOL:DISULFIDE INTERCHANGE PROTEIN DSBC"/>
    <property type="match status" value="1"/>
</dbReference>
<evidence type="ECO:0000256" key="3">
    <source>
        <dbReference type="ARBA" id="ARBA00022729"/>
    </source>
</evidence>
<feature type="chain" id="PRO_5016477123" description="Thiol:disulfide interchange protein" evidence="7">
    <location>
        <begin position="20"/>
        <end position="226"/>
    </location>
</feature>
<name>A0A380MPK6_9GAMM</name>
<feature type="domain" description="Thioredoxin-like fold" evidence="9">
    <location>
        <begin position="102"/>
        <end position="224"/>
    </location>
</feature>
<comment type="subcellular location">
    <subcellularLocation>
        <location evidence="1 7">Periplasm</location>
    </subcellularLocation>
</comment>
<dbReference type="NCBIfam" id="NF008129">
    <property type="entry name" value="PRK10877.1"/>
    <property type="match status" value="1"/>
</dbReference>
<keyword evidence="5" id="KW-1015">Disulfide bond</keyword>
<dbReference type="SUPFAM" id="SSF52833">
    <property type="entry name" value="Thioredoxin-like"/>
    <property type="match status" value="1"/>
</dbReference>
<evidence type="ECO:0000256" key="1">
    <source>
        <dbReference type="ARBA" id="ARBA00004418"/>
    </source>
</evidence>
<gene>
    <name evidence="10" type="primary">dsbC</name>
    <name evidence="10" type="ORF">NCTC13337_00517</name>
</gene>
<evidence type="ECO:0000256" key="6">
    <source>
        <dbReference type="ARBA" id="ARBA00023284"/>
    </source>
</evidence>
<evidence type="ECO:0000256" key="7">
    <source>
        <dbReference type="RuleBase" id="RU364038"/>
    </source>
</evidence>
<evidence type="ECO:0000313" key="11">
    <source>
        <dbReference type="Proteomes" id="UP000254601"/>
    </source>
</evidence>
<dbReference type="Pfam" id="PF10411">
    <property type="entry name" value="DsbC_N"/>
    <property type="match status" value="1"/>
</dbReference>
<dbReference type="SUPFAM" id="SSF54423">
    <property type="entry name" value="DsbC/DsbG N-terminal domain-like"/>
    <property type="match status" value="1"/>
</dbReference>
<feature type="domain" description="Disulphide bond isomerase DsbC/G N-terminal" evidence="8">
    <location>
        <begin position="16"/>
        <end position="83"/>
    </location>
</feature>
<evidence type="ECO:0000259" key="9">
    <source>
        <dbReference type="Pfam" id="PF13098"/>
    </source>
</evidence>
<dbReference type="RefSeq" id="WP_072576970.1">
    <property type="nucleotide sequence ID" value="NZ_LWHB01000121.1"/>
</dbReference>
<accession>A0A380MPK6</accession>
<evidence type="ECO:0000256" key="4">
    <source>
        <dbReference type="ARBA" id="ARBA00022764"/>
    </source>
</evidence>
<comment type="function">
    <text evidence="7">Required for disulfide bond formation in some periplasmic proteins. Acts by transferring its disulfide bond to other proteins and is reduced in the process.</text>
</comment>
<evidence type="ECO:0000256" key="2">
    <source>
        <dbReference type="ARBA" id="ARBA00009813"/>
    </source>
</evidence>
<evidence type="ECO:0000313" key="10">
    <source>
        <dbReference type="EMBL" id="SUO93986.1"/>
    </source>
</evidence>
<dbReference type="GO" id="GO:0042597">
    <property type="term" value="C:periplasmic space"/>
    <property type="evidence" value="ECO:0007669"/>
    <property type="project" value="UniProtKB-SubCell"/>
</dbReference>
<evidence type="ECO:0000259" key="8">
    <source>
        <dbReference type="Pfam" id="PF10411"/>
    </source>
</evidence>
<keyword evidence="4 7" id="KW-0574">Periplasm</keyword>
<dbReference type="InterPro" id="IPR033954">
    <property type="entry name" value="DiS-bond_Isoase_DsbC/G"/>
</dbReference>
<keyword evidence="6 7" id="KW-0676">Redox-active center</keyword>
<proteinExistence type="inferred from homology"/>
<dbReference type="Gene3D" id="3.40.30.10">
    <property type="entry name" value="Glutaredoxin"/>
    <property type="match status" value="1"/>
</dbReference>
<evidence type="ECO:0000256" key="5">
    <source>
        <dbReference type="ARBA" id="ARBA00023157"/>
    </source>
</evidence>
<dbReference type="Proteomes" id="UP000254601">
    <property type="component" value="Unassembled WGS sequence"/>
</dbReference>
<dbReference type="AlphaFoldDB" id="A0A380MPK6"/>
<keyword evidence="11" id="KW-1185">Reference proteome</keyword>
<dbReference type="InterPro" id="IPR036249">
    <property type="entry name" value="Thioredoxin-like_sf"/>
</dbReference>
<dbReference type="InterPro" id="IPR012336">
    <property type="entry name" value="Thioredoxin-like_fold"/>
</dbReference>
<protein>
    <recommendedName>
        <fullName evidence="7">Thiol:disulfide interchange protein</fullName>
    </recommendedName>
</protein>
<dbReference type="InterPro" id="IPR009094">
    <property type="entry name" value="DiS-bond_isomerase_DsbC/G_N_sf"/>
</dbReference>
<dbReference type="Gene3D" id="3.10.450.70">
    <property type="entry name" value="Disulphide bond isomerase, DsbC/G, N-terminal"/>
    <property type="match status" value="1"/>
</dbReference>
<dbReference type="InterPro" id="IPR051470">
    <property type="entry name" value="Thiol:disulfide_interchange"/>
</dbReference>
<feature type="signal peptide" evidence="7">
    <location>
        <begin position="1"/>
        <end position="19"/>
    </location>
</feature>
<sequence>MQKMLLATAVTILTHSAIADDNAIKNALSPFNVTNMEISDSPIAGLKQVVSDQGIFYATEDGKYFLQGTLVEITDKGPVDLTNRPLMKKLESMVPQMIVYPAKDQKHVVNVFTDITCPYCMRLHKDMQGYNDRGITIRYLAFPRAGGNSKVAGQMEAIWKSDDPKAAFDAAEKGKIPSAMSPDVVQKQYNLGLQFNVTGTPALILEDGTMLPGYHKPDELIKILDK</sequence>
<dbReference type="CDD" id="cd03020">
    <property type="entry name" value="DsbA_DsbC_DsbG"/>
    <property type="match status" value="1"/>
</dbReference>
<dbReference type="Pfam" id="PF13098">
    <property type="entry name" value="Thioredoxin_2"/>
    <property type="match status" value="1"/>
</dbReference>
<dbReference type="OrthoDB" id="12976at2"/>
<comment type="similarity">
    <text evidence="2 7">Belongs to the thioredoxin family. DsbC subfamily.</text>
</comment>
<dbReference type="PANTHER" id="PTHR35272">
    <property type="entry name" value="THIOL:DISULFIDE INTERCHANGE PROTEIN DSBC-RELATED"/>
    <property type="match status" value="1"/>
</dbReference>
<organism evidence="10 11">
    <name type="scientific">Suttonella ornithocola</name>
    <dbReference type="NCBI Taxonomy" id="279832"/>
    <lineage>
        <taxon>Bacteria</taxon>
        <taxon>Pseudomonadati</taxon>
        <taxon>Pseudomonadota</taxon>
        <taxon>Gammaproteobacteria</taxon>
        <taxon>Cardiobacteriales</taxon>
        <taxon>Cardiobacteriaceae</taxon>
        <taxon>Suttonella</taxon>
    </lineage>
</organism>
<keyword evidence="3 7" id="KW-0732">Signal</keyword>
<dbReference type="EMBL" id="UHIC01000001">
    <property type="protein sequence ID" value="SUO93986.1"/>
    <property type="molecule type" value="Genomic_DNA"/>
</dbReference>
<reference evidence="10 11" key="1">
    <citation type="submission" date="2018-06" db="EMBL/GenBank/DDBJ databases">
        <authorList>
            <consortium name="Pathogen Informatics"/>
            <person name="Doyle S."/>
        </authorList>
    </citation>
    <scope>NUCLEOTIDE SEQUENCE [LARGE SCALE GENOMIC DNA]</scope>
    <source>
        <strain evidence="10 11">NCTC13337</strain>
    </source>
</reference>